<evidence type="ECO:0000256" key="6">
    <source>
        <dbReference type="ARBA" id="ARBA00023163"/>
    </source>
</evidence>
<keyword evidence="6" id="KW-0804">Transcription</keyword>
<evidence type="ECO:0000256" key="9">
    <source>
        <dbReference type="SAM" id="MobiDB-lite"/>
    </source>
</evidence>
<dbReference type="EMBL" id="JAULSX010000005">
    <property type="protein sequence ID" value="KAK3490781.1"/>
    <property type="molecule type" value="Genomic_DNA"/>
</dbReference>
<organism evidence="11 12">
    <name type="scientific">Neurospora hispaniola</name>
    <dbReference type="NCBI Taxonomy" id="588809"/>
    <lineage>
        <taxon>Eukaryota</taxon>
        <taxon>Fungi</taxon>
        <taxon>Dikarya</taxon>
        <taxon>Ascomycota</taxon>
        <taxon>Pezizomycotina</taxon>
        <taxon>Sordariomycetes</taxon>
        <taxon>Sordariomycetidae</taxon>
        <taxon>Sordariales</taxon>
        <taxon>Sordariaceae</taxon>
        <taxon>Neurospora</taxon>
    </lineage>
</organism>
<dbReference type="PANTHER" id="PTHR33572:SF14">
    <property type="entry name" value="DEVELOPMENTAL AND SECONDARY METABOLISM REGULATOR VEA"/>
    <property type="match status" value="1"/>
</dbReference>
<feature type="compositionally biased region" description="Basic and acidic residues" evidence="9">
    <location>
        <begin position="500"/>
        <end position="528"/>
    </location>
</feature>
<feature type="region of interest" description="Disordered" evidence="9">
    <location>
        <begin position="166"/>
        <end position="189"/>
    </location>
</feature>
<dbReference type="GO" id="GO:0030435">
    <property type="term" value="P:sporulation resulting in formation of a cellular spore"/>
    <property type="evidence" value="ECO:0007669"/>
    <property type="project" value="UniProtKB-KW"/>
</dbReference>
<dbReference type="GeneID" id="87870511"/>
<feature type="compositionally biased region" description="Basic and acidic residues" evidence="9">
    <location>
        <begin position="166"/>
        <end position="175"/>
    </location>
</feature>
<evidence type="ECO:0000256" key="2">
    <source>
        <dbReference type="ARBA" id="ARBA00004496"/>
    </source>
</evidence>
<evidence type="ECO:0000256" key="3">
    <source>
        <dbReference type="ARBA" id="ARBA00022490"/>
    </source>
</evidence>
<dbReference type="PROSITE" id="PS51821">
    <property type="entry name" value="VELVET"/>
    <property type="match status" value="1"/>
</dbReference>
<accession>A0AAJ0I6B7</accession>
<dbReference type="InterPro" id="IPR037525">
    <property type="entry name" value="Velvet_dom"/>
</dbReference>
<keyword evidence="4" id="KW-0749">Sporulation</keyword>
<feature type="compositionally biased region" description="Pro residues" evidence="9">
    <location>
        <begin position="485"/>
        <end position="494"/>
    </location>
</feature>
<dbReference type="GO" id="GO:0005737">
    <property type="term" value="C:cytoplasm"/>
    <property type="evidence" value="ECO:0007669"/>
    <property type="project" value="UniProtKB-SubCell"/>
</dbReference>
<dbReference type="AlphaFoldDB" id="A0AAJ0I6B7"/>
<feature type="compositionally biased region" description="Polar residues" evidence="9">
    <location>
        <begin position="276"/>
        <end position="285"/>
    </location>
</feature>
<feature type="compositionally biased region" description="Pro residues" evidence="9">
    <location>
        <begin position="363"/>
        <end position="372"/>
    </location>
</feature>
<dbReference type="InterPro" id="IPR021740">
    <property type="entry name" value="Velvet"/>
</dbReference>
<comment type="caution">
    <text evidence="11">The sequence shown here is derived from an EMBL/GenBank/DDBJ whole genome shotgun (WGS) entry which is preliminary data.</text>
</comment>
<feature type="domain" description="Velvet" evidence="10">
    <location>
        <begin position="31"/>
        <end position="230"/>
    </location>
</feature>
<dbReference type="FunFam" id="2.60.40.3960:FF:000001">
    <property type="entry name" value="Sexual development activator VeA"/>
    <property type="match status" value="1"/>
</dbReference>
<comment type="similarity">
    <text evidence="8">Belongs to the velvet family. VeA subfamily.</text>
</comment>
<evidence type="ECO:0000313" key="12">
    <source>
        <dbReference type="Proteomes" id="UP001285908"/>
    </source>
</evidence>
<comment type="subcellular location">
    <subcellularLocation>
        <location evidence="2">Cytoplasm</location>
    </subcellularLocation>
    <subcellularLocation>
        <location evidence="1">Nucleus</location>
    </subcellularLocation>
</comment>
<dbReference type="GO" id="GO:0005634">
    <property type="term" value="C:nucleus"/>
    <property type="evidence" value="ECO:0007669"/>
    <property type="project" value="UniProtKB-SubCell"/>
</dbReference>
<keyword evidence="12" id="KW-1185">Reference proteome</keyword>
<protein>
    <submittedName>
        <fullName evidence="11">Velvet factor-domain-containing protein</fullName>
    </submittedName>
</protein>
<reference evidence="11 12" key="1">
    <citation type="journal article" date="2023" name="Mol. Phylogenet. Evol.">
        <title>Genome-scale phylogeny and comparative genomics of the fungal order Sordariales.</title>
        <authorList>
            <person name="Hensen N."/>
            <person name="Bonometti L."/>
            <person name="Westerberg I."/>
            <person name="Brannstrom I.O."/>
            <person name="Guillou S."/>
            <person name="Cros-Aarteil S."/>
            <person name="Calhoun S."/>
            <person name="Haridas S."/>
            <person name="Kuo A."/>
            <person name="Mondo S."/>
            <person name="Pangilinan J."/>
            <person name="Riley R."/>
            <person name="LaButti K."/>
            <person name="Andreopoulos B."/>
            <person name="Lipzen A."/>
            <person name="Chen C."/>
            <person name="Yan M."/>
            <person name="Daum C."/>
            <person name="Ng V."/>
            <person name="Clum A."/>
            <person name="Steindorff A."/>
            <person name="Ohm R.A."/>
            <person name="Martin F."/>
            <person name="Silar P."/>
            <person name="Natvig D.O."/>
            <person name="Lalanne C."/>
            <person name="Gautier V."/>
            <person name="Ament-Velasquez S.L."/>
            <person name="Kruys A."/>
            <person name="Hutchinson M.I."/>
            <person name="Powell A.J."/>
            <person name="Barry K."/>
            <person name="Miller A.N."/>
            <person name="Grigoriev I.V."/>
            <person name="Debuchy R."/>
            <person name="Gladieux P."/>
            <person name="Hiltunen Thoren M."/>
            <person name="Johannesson H."/>
        </authorList>
    </citation>
    <scope>NUCLEOTIDE SEQUENCE [LARGE SCALE GENOMIC DNA]</scope>
    <source>
        <strain evidence="11 12">FGSC 10403</strain>
    </source>
</reference>
<evidence type="ECO:0000256" key="5">
    <source>
        <dbReference type="ARBA" id="ARBA00023015"/>
    </source>
</evidence>
<keyword evidence="3" id="KW-0963">Cytoplasm</keyword>
<keyword evidence="7" id="KW-0539">Nucleus</keyword>
<dbReference type="Gene3D" id="2.60.40.3960">
    <property type="entry name" value="Velvet domain"/>
    <property type="match status" value="1"/>
</dbReference>
<feature type="compositionally biased region" description="Polar residues" evidence="9">
    <location>
        <begin position="469"/>
        <end position="482"/>
    </location>
</feature>
<dbReference type="GO" id="GO:0034250">
    <property type="term" value="P:positive regulation of amide metabolic process"/>
    <property type="evidence" value="ECO:0007669"/>
    <property type="project" value="UniProtKB-ARBA"/>
</dbReference>
<feature type="region of interest" description="Disordered" evidence="9">
    <location>
        <begin position="232"/>
        <end position="430"/>
    </location>
</feature>
<dbReference type="Proteomes" id="UP001285908">
    <property type="component" value="Unassembled WGS sequence"/>
</dbReference>
<keyword evidence="5" id="KW-0805">Transcription regulation</keyword>
<dbReference type="InterPro" id="IPR038491">
    <property type="entry name" value="Velvet_dom_sf"/>
</dbReference>
<dbReference type="GO" id="GO:0043455">
    <property type="term" value="P:regulation of secondary metabolic process"/>
    <property type="evidence" value="ECO:0007669"/>
    <property type="project" value="UniProtKB-ARBA"/>
</dbReference>
<dbReference type="RefSeq" id="XP_062691964.1">
    <property type="nucleotide sequence ID" value="XM_062832889.1"/>
</dbReference>
<sequence length="554" mass="61617">MGAQVIAAASNGLCHDDEPIASVKSRITRSGRKLWYSLRVVQEPLRARACGSGPKSSADRRPVDPPPVVELRIFEGESFEMAQERDVTFQYNANFFLYATLEHARVMAQGRLQTPSANTPPVLTGMPVSGMAYLDRPKLAGYFLFPDLSVRHEGRYKLTFNLYEETKEDKDKDPEEPNAPQDGSPGSFDFRMDIKSHDFVVYSAKKFPGLTESTPLSRTVAEQGCRVRIRRDVRMRRRDGKGNSGGNDYENGEEEYRRARRTATPDTAKQEAYRQRSMSGSTERTPYSAISDPQRRPSMADYPPQYAAQTPTSGGHLGFLGGNTHHQYPAQPPPQSFAQPHSVPPSPVYPTSQRAPYQHQPSSYPPPPPPHQPIFQSEHHTSRTYAPINPAPRHDSIHQSTKQYTLPPLSEAVSPTQPHHQHPSIAPHRLPVTALPPLQVDRFSSASHSQHPMVSPSNMAAPPYPRAYSVSNSGGLTSSGGYNQLPPPPPPPPQVAGSKRAHDQTFRADPEMRRYQDGARERESLDDKEPPLCTFKYRRADGSVECKQADIGGY</sequence>
<evidence type="ECO:0000256" key="4">
    <source>
        <dbReference type="ARBA" id="ARBA00022969"/>
    </source>
</evidence>
<feature type="region of interest" description="Disordered" evidence="9">
    <location>
        <begin position="465"/>
        <end position="528"/>
    </location>
</feature>
<dbReference type="PANTHER" id="PTHR33572">
    <property type="entry name" value="SPORE DEVELOPMENT REGULATOR VOSA"/>
    <property type="match status" value="1"/>
</dbReference>
<evidence type="ECO:0000256" key="1">
    <source>
        <dbReference type="ARBA" id="ARBA00004123"/>
    </source>
</evidence>
<dbReference type="GO" id="GO:0051176">
    <property type="term" value="P:positive regulation of sulfur metabolic process"/>
    <property type="evidence" value="ECO:0007669"/>
    <property type="project" value="UniProtKB-ARBA"/>
</dbReference>
<evidence type="ECO:0000259" key="10">
    <source>
        <dbReference type="PROSITE" id="PS51821"/>
    </source>
</evidence>
<dbReference type="Pfam" id="PF11754">
    <property type="entry name" value="Velvet"/>
    <property type="match status" value="2"/>
</dbReference>
<evidence type="ECO:0000256" key="7">
    <source>
        <dbReference type="ARBA" id="ARBA00023242"/>
    </source>
</evidence>
<evidence type="ECO:0000313" key="11">
    <source>
        <dbReference type="EMBL" id="KAK3490781.1"/>
    </source>
</evidence>
<evidence type="ECO:0000256" key="8">
    <source>
        <dbReference type="ARBA" id="ARBA00038005"/>
    </source>
</evidence>
<name>A0AAJ0I6B7_9PEZI</name>
<gene>
    <name evidence="11" type="ORF">B0T23DRAFT_169929</name>
</gene>
<proteinExistence type="inferred from homology"/>